<organism evidence="1 2">
    <name type="scientific">Chitinophaga solisilvae</name>
    <dbReference type="NCBI Taxonomy" id="1233460"/>
    <lineage>
        <taxon>Bacteria</taxon>
        <taxon>Pseudomonadati</taxon>
        <taxon>Bacteroidota</taxon>
        <taxon>Chitinophagia</taxon>
        <taxon>Chitinophagales</taxon>
        <taxon>Chitinophagaceae</taxon>
        <taxon>Chitinophaga</taxon>
    </lineage>
</organism>
<dbReference type="EMBL" id="RIAR02000001">
    <property type="protein sequence ID" value="NSL86058.1"/>
    <property type="molecule type" value="Genomic_DNA"/>
</dbReference>
<evidence type="ECO:0000313" key="2">
    <source>
        <dbReference type="Proteomes" id="UP000281028"/>
    </source>
</evidence>
<accession>A0A3S1B4Y0</accession>
<gene>
    <name evidence="1" type="ORF">ECE50_004395</name>
</gene>
<comment type="caution">
    <text evidence="1">The sequence shown here is derived from an EMBL/GenBank/DDBJ whole genome shotgun (WGS) entry which is preliminary data.</text>
</comment>
<sequence>MSARRNATRIKALLLLTLFLGPVLVETVHQHVCTVHSPIAHHNSHSAAYIHLPYQSCSICDLVKLQPHDPYIPACISVSVVLLPVSRCFPELQETVAAASAAAYANRGPPYHICS</sequence>
<name>A0A3S1B4Y0_9BACT</name>
<dbReference type="AlphaFoldDB" id="A0A3S1B4Y0"/>
<protein>
    <submittedName>
        <fullName evidence="1">Uncharacterized protein</fullName>
    </submittedName>
</protein>
<dbReference type="Proteomes" id="UP000281028">
    <property type="component" value="Unassembled WGS sequence"/>
</dbReference>
<keyword evidence="2" id="KW-1185">Reference proteome</keyword>
<evidence type="ECO:0000313" key="1">
    <source>
        <dbReference type="EMBL" id="NSL86058.1"/>
    </source>
</evidence>
<proteinExistence type="predicted"/>
<reference evidence="1" key="1">
    <citation type="submission" date="2020-05" db="EMBL/GenBank/DDBJ databases">
        <title>Chitinophaga laudate sp. nov., isolated from a tropical peat swamp.</title>
        <authorList>
            <person name="Goh C.B.S."/>
            <person name="Lee M.S."/>
            <person name="Parimannan S."/>
            <person name="Pasbakhsh P."/>
            <person name="Yule C.M."/>
            <person name="Rajandas H."/>
            <person name="Loke S."/>
            <person name="Croft L."/>
            <person name="Tan J.B.L."/>
        </authorList>
    </citation>
    <scope>NUCLEOTIDE SEQUENCE</scope>
    <source>
        <strain evidence="1">Mgbs1</strain>
    </source>
</reference>